<reference evidence="2" key="1">
    <citation type="submission" date="2022-07" db="EMBL/GenBank/DDBJ databases">
        <title>Genome Sequence of Physisporinus lineatus.</title>
        <authorList>
            <person name="Buettner E."/>
        </authorList>
    </citation>
    <scope>NUCLEOTIDE SEQUENCE</scope>
    <source>
        <strain evidence="2">VT162</strain>
    </source>
</reference>
<sequence length="647" mass="71425">MTYTPTLKFDPGDLSLPELPQLPRRRTHLKSFKTYGALGLAAIQIGCNVALLYATIHTYRFGARVVKEGWRIKDEDLISFVEFISKMLTAMSAVIGGWATTQIWARKLYNPRNEAGLAELQSLDIFRSITVIPQAFLHVYSNDYTSGRTFYAILVAVAILLQFYSTSIVTLATPTLSWVSHSPTTYSYDALGFMTNFGYGNRCMFNSNGTERTGKERDSCLSIMLAENSLRDVETYDENALVGNVQDYPFPWSPTLTSYDSNRFIVGRMWLGPQDNVTLSSGTILYGLNIATIERIIGLPDGNATSNPWDSIVTTIRVDTSIPFLTSRCTQTNAPNISSIAIQSLTYNLPKPIPPLTSNEAVGQVASDNTTLMLSFGTTLNETTNHCAINLGFKNTTISVQTGVAQYGLLQPGSPSVFFSDQVIPPWTLEPVASPDPQYSTLMSAFSSVWLSGVGWNDIPSQSALASFFSNKVVATGHSGNISAQDALETYTLVMLGNGISAGFAQEHAPLEGSAGDFSTRIYTIEKREFYIGERSLIRYFWMFIITFDSVFVLCCLGVIMRWGWLPDWTDPSVVLSVALSSQPPSVPAIRMTSRGQLRLEPDTWQTTFTVRTEDVDSGYLCIVQASSTVYEEEEVDRKSLSEATLL</sequence>
<name>A0AAD5V951_9APHY</name>
<feature type="transmembrane region" description="Helical" evidence="1">
    <location>
        <begin position="77"/>
        <end position="99"/>
    </location>
</feature>
<evidence type="ECO:0000313" key="3">
    <source>
        <dbReference type="Proteomes" id="UP001212997"/>
    </source>
</evidence>
<evidence type="ECO:0000313" key="2">
    <source>
        <dbReference type="EMBL" id="KAJ3489303.1"/>
    </source>
</evidence>
<feature type="transmembrane region" description="Helical" evidence="1">
    <location>
        <begin position="35"/>
        <end position="56"/>
    </location>
</feature>
<dbReference type="EMBL" id="JANAWD010000048">
    <property type="protein sequence ID" value="KAJ3489303.1"/>
    <property type="molecule type" value="Genomic_DNA"/>
</dbReference>
<feature type="transmembrane region" description="Helical" evidence="1">
    <location>
        <begin position="150"/>
        <end position="172"/>
    </location>
</feature>
<keyword evidence="1" id="KW-0812">Transmembrane</keyword>
<organism evidence="2 3">
    <name type="scientific">Meripilus lineatus</name>
    <dbReference type="NCBI Taxonomy" id="2056292"/>
    <lineage>
        <taxon>Eukaryota</taxon>
        <taxon>Fungi</taxon>
        <taxon>Dikarya</taxon>
        <taxon>Basidiomycota</taxon>
        <taxon>Agaricomycotina</taxon>
        <taxon>Agaricomycetes</taxon>
        <taxon>Polyporales</taxon>
        <taxon>Meripilaceae</taxon>
        <taxon>Meripilus</taxon>
    </lineage>
</organism>
<keyword evidence="1" id="KW-0472">Membrane</keyword>
<evidence type="ECO:0000256" key="1">
    <source>
        <dbReference type="SAM" id="Phobius"/>
    </source>
</evidence>
<accession>A0AAD5V951</accession>
<dbReference type="Proteomes" id="UP001212997">
    <property type="component" value="Unassembled WGS sequence"/>
</dbReference>
<keyword evidence="3" id="KW-1185">Reference proteome</keyword>
<comment type="caution">
    <text evidence="2">The sequence shown here is derived from an EMBL/GenBank/DDBJ whole genome shotgun (WGS) entry which is preliminary data.</text>
</comment>
<feature type="transmembrane region" description="Helical" evidence="1">
    <location>
        <begin position="540"/>
        <end position="565"/>
    </location>
</feature>
<protein>
    <submittedName>
        <fullName evidence="2">Uncharacterized protein</fullName>
    </submittedName>
</protein>
<gene>
    <name evidence="2" type="ORF">NLI96_g2219</name>
</gene>
<proteinExistence type="predicted"/>
<dbReference type="AlphaFoldDB" id="A0AAD5V951"/>
<keyword evidence="1" id="KW-1133">Transmembrane helix</keyword>